<evidence type="ECO:0000256" key="5">
    <source>
        <dbReference type="SAM" id="Coils"/>
    </source>
</evidence>
<feature type="domain" description="FYVE-type" evidence="7">
    <location>
        <begin position="54"/>
        <end position="111"/>
    </location>
</feature>
<dbReference type="EMBL" id="MPUH01001637">
    <property type="protein sequence ID" value="OMJ66774.1"/>
    <property type="molecule type" value="Genomic_DNA"/>
</dbReference>
<dbReference type="Pfam" id="PF01363">
    <property type="entry name" value="FYVE"/>
    <property type="match status" value="1"/>
</dbReference>
<dbReference type="PROSITE" id="PS50178">
    <property type="entry name" value="ZF_FYVE"/>
    <property type="match status" value="1"/>
</dbReference>
<comment type="caution">
    <text evidence="8">The sequence shown here is derived from an EMBL/GenBank/DDBJ whole genome shotgun (WGS) entry which is preliminary data.</text>
</comment>
<reference evidence="8 9" key="1">
    <citation type="submission" date="2016-11" db="EMBL/GenBank/DDBJ databases">
        <title>The macronuclear genome of Stentor coeruleus: a giant cell with tiny introns.</title>
        <authorList>
            <person name="Slabodnick M."/>
            <person name="Ruby J.G."/>
            <person name="Reiff S.B."/>
            <person name="Swart E.C."/>
            <person name="Gosai S."/>
            <person name="Prabakaran S."/>
            <person name="Witkowska E."/>
            <person name="Larue G.E."/>
            <person name="Fisher S."/>
            <person name="Freeman R.M."/>
            <person name="Gunawardena J."/>
            <person name="Chu W."/>
            <person name="Stover N.A."/>
            <person name="Gregory B.D."/>
            <person name="Nowacki M."/>
            <person name="Derisi J."/>
            <person name="Roy S.W."/>
            <person name="Marshall W.F."/>
            <person name="Sood P."/>
        </authorList>
    </citation>
    <scope>NUCLEOTIDE SEQUENCE [LARGE SCALE GENOMIC DNA]</scope>
    <source>
        <strain evidence="8">WM001</strain>
    </source>
</reference>
<sequence>MSLSGFNFSIKSSGGESDSTKSDPKSKYPQETQKNSQNSLKGSFESLGSVELGFSASKKCYICSKNFNFRKKHFCKFCQNAVCSDHSAKTRTKEGFTEPQRICDLCDQEEEKTVIKSEIDDEVSNLSEELKQAKDTNERLYRDHFEKTASVNQLEEELATAETEHTVLMRELTQDIERKQEQKAKALEALARLKEQLKTSKQNQSEFESKTIKSSENIMDLQVMNIDLHKSLEIKHGEIEKVDKFLQENVSVEPILPSLCSRCSSKISDALQNNPYLATQPCSPKPSQNISQKINSIKIAGKSSWDMPSEEEKKRV</sequence>
<evidence type="ECO:0000256" key="2">
    <source>
        <dbReference type="ARBA" id="ARBA00022771"/>
    </source>
</evidence>
<dbReference type="PANTHER" id="PTHR43102:SF2">
    <property type="entry name" value="GAF DOMAIN-CONTAINING PROTEIN"/>
    <property type="match status" value="1"/>
</dbReference>
<keyword evidence="9" id="KW-1185">Reference proteome</keyword>
<feature type="compositionally biased region" description="Polar residues" evidence="6">
    <location>
        <begin position="29"/>
        <end position="40"/>
    </location>
</feature>
<dbReference type="Proteomes" id="UP000187209">
    <property type="component" value="Unassembled WGS sequence"/>
</dbReference>
<protein>
    <recommendedName>
        <fullName evidence="7">FYVE-type domain-containing protein</fullName>
    </recommendedName>
</protein>
<keyword evidence="1" id="KW-0479">Metal-binding</keyword>
<evidence type="ECO:0000256" key="1">
    <source>
        <dbReference type="ARBA" id="ARBA00022723"/>
    </source>
</evidence>
<feature type="coiled-coil region" evidence="5">
    <location>
        <begin position="116"/>
        <end position="210"/>
    </location>
</feature>
<dbReference type="SMART" id="SM00064">
    <property type="entry name" value="FYVE"/>
    <property type="match status" value="1"/>
</dbReference>
<evidence type="ECO:0000313" key="8">
    <source>
        <dbReference type="EMBL" id="OMJ66774.1"/>
    </source>
</evidence>
<feature type="region of interest" description="Disordered" evidence="6">
    <location>
        <begin position="1"/>
        <end position="40"/>
    </location>
</feature>
<evidence type="ECO:0000259" key="7">
    <source>
        <dbReference type="PROSITE" id="PS50178"/>
    </source>
</evidence>
<feature type="compositionally biased region" description="Polar residues" evidence="6">
    <location>
        <begin position="1"/>
        <end position="17"/>
    </location>
</feature>
<name>A0A1R2AQH7_9CILI</name>
<evidence type="ECO:0000256" key="4">
    <source>
        <dbReference type="PROSITE-ProRule" id="PRU00091"/>
    </source>
</evidence>
<dbReference type="GO" id="GO:0008270">
    <property type="term" value="F:zinc ion binding"/>
    <property type="evidence" value="ECO:0007669"/>
    <property type="project" value="UniProtKB-KW"/>
</dbReference>
<feature type="compositionally biased region" description="Basic and acidic residues" evidence="6">
    <location>
        <begin position="18"/>
        <end position="28"/>
    </location>
</feature>
<accession>A0A1R2AQH7</accession>
<dbReference type="Gene3D" id="3.30.40.10">
    <property type="entry name" value="Zinc/RING finger domain, C3HC4 (zinc finger)"/>
    <property type="match status" value="1"/>
</dbReference>
<keyword evidence="5" id="KW-0175">Coiled coil</keyword>
<evidence type="ECO:0000256" key="6">
    <source>
        <dbReference type="SAM" id="MobiDB-lite"/>
    </source>
</evidence>
<dbReference type="InterPro" id="IPR000306">
    <property type="entry name" value="Znf_FYVE"/>
</dbReference>
<proteinExistence type="predicted"/>
<keyword evidence="3" id="KW-0862">Zinc</keyword>
<organism evidence="8 9">
    <name type="scientific">Stentor coeruleus</name>
    <dbReference type="NCBI Taxonomy" id="5963"/>
    <lineage>
        <taxon>Eukaryota</taxon>
        <taxon>Sar</taxon>
        <taxon>Alveolata</taxon>
        <taxon>Ciliophora</taxon>
        <taxon>Postciliodesmatophora</taxon>
        <taxon>Heterotrichea</taxon>
        <taxon>Heterotrichida</taxon>
        <taxon>Stentoridae</taxon>
        <taxon>Stentor</taxon>
    </lineage>
</organism>
<dbReference type="AlphaFoldDB" id="A0A1R2AQH7"/>
<dbReference type="InterPro" id="IPR011011">
    <property type="entry name" value="Znf_FYVE_PHD"/>
</dbReference>
<gene>
    <name evidence="8" type="ORF">SteCoe_36268</name>
</gene>
<keyword evidence="2 4" id="KW-0863">Zinc-finger</keyword>
<dbReference type="InterPro" id="IPR017455">
    <property type="entry name" value="Znf_FYVE-rel"/>
</dbReference>
<dbReference type="SUPFAM" id="SSF57903">
    <property type="entry name" value="FYVE/PHD zinc finger"/>
    <property type="match status" value="1"/>
</dbReference>
<evidence type="ECO:0000256" key="3">
    <source>
        <dbReference type="ARBA" id="ARBA00022833"/>
    </source>
</evidence>
<evidence type="ECO:0000313" key="9">
    <source>
        <dbReference type="Proteomes" id="UP000187209"/>
    </source>
</evidence>
<dbReference type="PANTHER" id="PTHR43102">
    <property type="entry name" value="SLR1143 PROTEIN"/>
    <property type="match status" value="1"/>
</dbReference>
<dbReference type="InterPro" id="IPR013083">
    <property type="entry name" value="Znf_RING/FYVE/PHD"/>
</dbReference>